<feature type="transmembrane region" description="Helical" evidence="1">
    <location>
        <begin position="165"/>
        <end position="187"/>
    </location>
</feature>
<reference evidence="2" key="1">
    <citation type="submission" date="2022-10" db="EMBL/GenBank/DDBJ databases">
        <title>Chryseobacterium babae sp. nov. isolated from the gut of the beetle Oryctes rhinoceros, and Chryseobacterium kimseyorum sp. nov., isolated from a stick insect rearing cage.</title>
        <authorList>
            <person name="Shelomi M."/>
            <person name="Han C.-J."/>
            <person name="Chen W.-M."/>
            <person name="Chen H.-K."/>
            <person name="Liaw S.-J."/>
            <person name="Muhle E."/>
            <person name="Clermont D."/>
        </authorList>
    </citation>
    <scope>NUCLEOTIDE SEQUENCE</scope>
    <source>
        <strain evidence="2">WLa1L2M3</strain>
    </source>
</reference>
<proteinExistence type="predicted"/>
<feature type="transmembrane region" description="Helical" evidence="1">
    <location>
        <begin position="286"/>
        <end position="304"/>
    </location>
</feature>
<feature type="transmembrane region" description="Helical" evidence="1">
    <location>
        <begin position="93"/>
        <end position="109"/>
    </location>
</feature>
<evidence type="ECO:0008006" key="4">
    <source>
        <dbReference type="Google" id="ProtNLM"/>
    </source>
</evidence>
<protein>
    <recommendedName>
        <fullName evidence="4">Glycosyltransferase RgtA/B/C/D-like domain-containing protein</fullName>
    </recommendedName>
</protein>
<feature type="transmembrane region" description="Helical" evidence="1">
    <location>
        <begin position="263"/>
        <end position="280"/>
    </location>
</feature>
<feature type="transmembrane region" description="Helical" evidence="1">
    <location>
        <begin position="233"/>
        <end position="256"/>
    </location>
</feature>
<comment type="caution">
    <text evidence="2">The sequence shown here is derived from an EMBL/GenBank/DDBJ whole genome shotgun (WGS) entry which is preliminary data.</text>
</comment>
<feature type="transmembrane region" description="Helical" evidence="1">
    <location>
        <begin position="199"/>
        <end position="221"/>
    </location>
</feature>
<accession>A0ABT3HN87</accession>
<evidence type="ECO:0000313" key="3">
    <source>
        <dbReference type="Proteomes" id="UP001163719"/>
    </source>
</evidence>
<sequence length="463" mass="54706">MADLQPLYNKDILWKKALILFLSVTFISLLIIKHDLIIDDAFITFKYSINFEEHFKPWYNLDPEYQGNGQTSLLWMWVLAFFAFLHIKPEDSFIVINALMGLFLLHKLINNFSFKGNIFSKIFNISFGVFFTIWLYLNSTHGLESVLTILVLYQFLLNFDSNKNYYTILLPLVRPEFALFQIFYVLNPKLFSKDFFKRIAISAIGVIVFSGFYLAFFDFYIPLPFLLKSHFSNYSFTITKVFIGYLIVFSPVILQLFEEKKHLILLPLLILLYYYTFHVSSYSSSIYIRYLFPLTAYFFFFNSNAFQQKWIFIKKVILILSVLRMFDLFSNLYESMKGVEIVKNGFKTSYKEWAKHLTKSDKVSIMDAGYIAYYAPSTTYDGYGLNDAKFLLTIKNRDSISYKKYFEKKNINQIALASTNPKKFIARSPTEQFIYKTLALEKREILYIYPMDLGFHLFVYKTK</sequence>
<keyword evidence="1" id="KW-0472">Membrane</keyword>
<keyword evidence="3" id="KW-1185">Reference proteome</keyword>
<dbReference type="Proteomes" id="UP001163719">
    <property type="component" value="Unassembled WGS sequence"/>
</dbReference>
<evidence type="ECO:0000256" key="1">
    <source>
        <dbReference type="SAM" id="Phobius"/>
    </source>
</evidence>
<organism evidence="2 3">
    <name type="scientific">Chryseobacterium oryctis</name>
    <dbReference type="NCBI Taxonomy" id="2952618"/>
    <lineage>
        <taxon>Bacteria</taxon>
        <taxon>Pseudomonadati</taxon>
        <taxon>Bacteroidota</taxon>
        <taxon>Flavobacteriia</taxon>
        <taxon>Flavobacteriales</taxon>
        <taxon>Weeksellaceae</taxon>
        <taxon>Chryseobacterium group</taxon>
        <taxon>Chryseobacterium</taxon>
    </lineage>
</organism>
<keyword evidence="1" id="KW-1133">Transmembrane helix</keyword>
<name>A0ABT3HN87_9FLAO</name>
<keyword evidence="1" id="KW-0812">Transmembrane</keyword>
<dbReference type="EMBL" id="JAPDHV010000003">
    <property type="protein sequence ID" value="MCW3161259.1"/>
    <property type="molecule type" value="Genomic_DNA"/>
</dbReference>
<dbReference type="RefSeq" id="WP_264743205.1">
    <property type="nucleotide sequence ID" value="NZ_JAPDHV010000003.1"/>
</dbReference>
<feature type="transmembrane region" description="Helical" evidence="1">
    <location>
        <begin position="12"/>
        <end position="32"/>
    </location>
</feature>
<gene>
    <name evidence="2" type="ORF">OH806_08255</name>
</gene>
<evidence type="ECO:0000313" key="2">
    <source>
        <dbReference type="EMBL" id="MCW3161259.1"/>
    </source>
</evidence>